<organism evidence="3 4">
    <name type="scientific">Rotaria magnacalcarata</name>
    <dbReference type="NCBI Taxonomy" id="392030"/>
    <lineage>
        <taxon>Eukaryota</taxon>
        <taxon>Metazoa</taxon>
        <taxon>Spiralia</taxon>
        <taxon>Gnathifera</taxon>
        <taxon>Rotifera</taxon>
        <taxon>Eurotatoria</taxon>
        <taxon>Bdelloidea</taxon>
        <taxon>Philodinida</taxon>
        <taxon>Philodinidae</taxon>
        <taxon>Rotaria</taxon>
    </lineage>
</organism>
<dbReference type="Gene3D" id="1.10.287.70">
    <property type="match status" value="1"/>
</dbReference>
<dbReference type="InterPro" id="IPR001638">
    <property type="entry name" value="Solute-binding_3/MltF_N"/>
</dbReference>
<dbReference type="Proteomes" id="UP000681720">
    <property type="component" value="Unassembled WGS sequence"/>
</dbReference>
<keyword evidence="1" id="KW-1133">Transmembrane helix</keyword>
<evidence type="ECO:0000313" key="4">
    <source>
        <dbReference type="Proteomes" id="UP000681720"/>
    </source>
</evidence>
<dbReference type="SUPFAM" id="SSF53850">
    <property type="entry name" value="Periplasmic binding protein-like II"/>
    <property type="match status" value="1"/>
</dbReference>
<feature type="transmembrane region" description="Helical" evidence="1">
    <location>
        <begin position="175"/>
        <end position="197"/>
    </location>
</feature>
<reference evidence="3" key="1">
    <citation type="submission" date="2021-02" db="EMBL/GenBank/DDBJ databases">
        <authorList>
            <person name="Nowell W R."/>
        </authorList>
    </citation>
    <scope>NUCLEOTIDE SEQUENCE</scope>
</reference>
<dbReference type="Pfam" id="PF00497">
    <property type="entry name" value="SBP_bac_3"/>
    <property type="match status" value="1"/>
</dbReference>
<evidence type="ECO:0000259" key="2">
    <source>
        <dbReference type="Pfam" id="PF00497"/>
    </source>
</evidence>
<accession>A0A8S3JMV4</accession>
<keyword evidence="1" id="KW-0812">Transmembrane</keyword>
<feature type="non-terminal residue" evidence="3">
    <location>
        <position position="219"/>
    </location>
</feature>
<gene>
    <name evidence="3" type="ORF">GIL414_LOCUS83488</name>
</gene>
<dbReference type="PANTHER" id="PTHR18966">
    <property type="entry name" value="IONOTROPIC GLUTAMATE RECEPTOR"/>
    <property type="match status" value="1"/>
</dbReference>
<dbReference type="EMBL" id="CAJOBJ010363220">
    <property type="protein sequence ID" value="CAF5219445.1"/>
    <property type="molecule type" value="Genomic_DNA"/>
</dbReference>
<comment type="caution">
    <text evidence="3">The sequence shown here is derived from an EMBL/GenBank/DDBJ whole genome shotgun (WGS) entry which is preliminary data.</text>
</comment>
<keyword evidence="1" id="KW-0472">Membrane</keyword>
<sequence length="219" mass="24403">NNIQYSPTGINFVQALSYSDSTGWQRNTFTQLIWPGNTLAPPTSGAKLEGVKLILGLIQSTQYTNIIHVTDALGNTTFQLVGYVPDLINLLQTKLGFIPDIRLAPSNRTYNGLVADVANGVYDLVVADLTVTASRRKKVDFSNSIFDNSVRLVIRAQPDIQIGLFSFLNPLSWDLWLLIIGTLIFGSMLICIVERVANERLREKSHSAAYLMIFWYTFG</sequence>
<feature type="domain" description="Solute-binding protein family 3/N-terminal" evidence="2">
    <location>
        <begin position="78"/>
        <end position="160"/>
    </location>
</feature>
<dbReference type="AlphaFoldDB" id="A0A8S3JMV4"/>
<evidence type="ECO:0000256" key="1">
    <source>
        <dbReference type="SAM" id="Phobius"/>
    </source>
</evidence>
<protein>
    <recommendedName>
        <fullName evidence="2">Solute-binding protein family 3/N-terminal domain-containing protein</fullName>
    </recommendedName>
</protein>
<proteinExistence type="predicted"/>
<evidence type="ECO:0000313" key="3">
    <source>
        <dbReference type="EMBL" id="CAF5219445.1"/>
    </source>
</evidence>
<name>A0A8S3JMV4_9BILA</name>
<dbReference type="InterPro" id="IPR015683">
    <property type="entry name" value="Ionotropic_Glu_rcpt"/>
</dbReference>
<dbReference type="Gene3D" id="3.40.190.10">
    <property type="entry name" value="Periplasmic binding protein-like II"/>
    <property type="match status" value="1"/>
</dbReference>
<feature type="non-terminal residue" evidence="3">
    <location>
        <position position="1"/>
    </location>
</feature>